<keyword evidence="18" id="KW-1185">Reference proteome</keyword>
<feature type="chain" id="PRO_5046931224" description="Aminopeptidase N" evidence="14">
    <location>
        <begin position="26"/>
        <end position="469"/>
    </location>
</feature>
<comment type="similarity">
    <text evidence="3">Belongs to the peptidase M1 family.</text>
</comment>
<dbReference type="PRINTS" id="PR00756">
    <property type="entry name" value="ALADIPTASE"/>
</dbReference>
<evidence type="ECO:0000259" key="15">
    <source>
        <dbReference type="Pfam" id="PF01433"/>
    </source>
</evidence>
<keyword evidence="14" id="KW-0732">Signal</keyword>
<dbReference type="CDD" id="cd09603">
    <property type="entry name" value="M1_APN_like"/>
    <property type="match status" value="1"/>
</dbReference>
<comment type="cofactor">
    <cofactor evidence="2">
        <name>Zn(2+)</name>
        <dbReference type="ChEBI" id="CHEBI:29105"/>
    </cofactor>
</comment>
<organism evidence="17 18">
    <name type="scientific">Nonomuraea antimicrobica</name>
    <dbReference type="NCBI Taxonomy" id="561173"/>
    <lineage>
        <taxon>Bacteria</taxon>
        <taxon>Bacillati</taxon>
        <taxon>Actinomycetota</taxon>
        <taxon>Actinomycetes</taxon>
        <taxon>Streptosporangiales</taxon>
        <taxon>Streptosporangiaceae</taxon>
        <taxon>Nonomuraea</taxon>
    </lineage>
</organism>
<dbReference type="InterPro" id="IPR042097">
    <property type="entry name" value="Aminopeptidase_N-like_N_sf"/>
</dbReference>
<dbReference type="InterPro" id="IPR001930">
    <property type="entry name" value="Peptidase_M1"/>
</dbReference>
<dbReference type="Proteomes" id="UP001500902">
    <property type="component" value="Unassembled WGS sequence"/>
</dbReference>
<evidence type="ECO:0000256" key="14">
    <source>
        <dbReference type="SAM" id="SignalP"/>
    </source>
</evidence>
<dbReference type="InterPro" id="IPR045357">
    <property type="entry name" value="Aminopeptidase_N-like_N"/>
</dbReference>
<dbReference type="PROSITE" id="PS51257">
    <property type="entry name" value="PROKAR_LIPOPROTEIN"/>
    <property type="match status" value="1"/>
</dbReference>
<dbReference type="RefSeq" id="WP_344880708.1">
    <property type="nucleotide sequence ID" value="NZ_BAAAZP010000081.1"/>
</dbReference>
<protein>
    <recommendedName>
        <fullName evidence="5">Aminopeptidase N</fullName>
        <ecNumber evidence="4">3.4.11.2</ecNumber>
    </recommendedName>
    <alternativeName>
        <fullName evidence="11">Alanine aminopeptidase</fullName>
    </alternativeName>
    <alternativeName>
        <fullName evidence="12">Lysyl aminopeptidase</fullName>
    </alternativeName>
</protein>
<keyword evidence="6" id="KW-0645">Protease</keyword>
<evidence type="ECO:0000256" key="2">
    <source>
        <dbReference type="ARBA" id="ARBA00001947"/>
    </source>
</evidence>
<keyword evidence="9" id="KW-0862">Zinc</keyword>
<proteinExistence type="inferred from homology"/>
<feature type="domain" description="Peptidase M1 membrane alanine aminopeptidase" evidence="15">
    <location>
        <begin position="320"/>
        <end position="461"/>
    </location>
</feature>
<dbReference type="SUPFAM" id="SSF55486">
    <property type="entry name" value="Metalloproteases ('zincins'), catalytic domain"/>
    <property type="match status" value="1"/>
</dbReference>
<keyword evidence="7" id="KW-0479">Metal-binding</keyword>
<evidence type="ECO:0000259" key="16">
    <source>
        <dbReference type="Pfam" id="PF17900"/>
    </source>
</evidence>
<dbReference type="Gene3D" id="2.60.40.1730">
    <property type="entry name" value="tricorn interacting facor f3 domain"/>
    <property type="match status" value="1"/>
</dbReference>
<evidence type="ECO:0000256" key="10">
    <source>
        <dbReference type="ARBA" id="ARBA00023049"/>
    </source>
</evidence>
<dbReference type="Gene3D" id="1.10.390.10">
    <property type="entry name" value="Neutral Protease Domain 2"/>
    <property type="match status" value="1"/>
</dbReference>
<evidence type="ECO:0000256" key="9">
    <source>
        <dbReference type="ARBA" id="ARBA00022833"/>
    </source>
</evidence>
<dbReference type="InterPro" id="IPR050344">
    <property type="entry name" value="Peptidase_M1_aminopeptidases"/>
</dbReference>
<feature type="domain" description="Aminopeptidase N-like N-terminal" evidence="16">
    <location>
        <begin position="60"/>
        <end position="233"/>
    </location>
</feature>
<evidence type="ECO:0000256" key="8">
    <source>
        <dbReference type="ARBA" id="ARBA00022801"/>
    </source>
</evidence>
<dbReference type="Pfam" id="PF01433">
    <property type="entry name" value="Peptidase_M1"/>
    <property type="match status" value="1"/>
</dbReference>
<dbReference type="InterPro" id="IPR027268">
    <property type="entry name" value="Peptidase_M4/M1_CTD_sf"/>
</dbReference>
<evidence type="ECO:0000256" key="5">
    <source>
        <dbReference type="ARBA" id="ARBA00015611"/>
    </source>
</evidence>
<evidence type="ECO:0000256" key="13">
    <source>
        <dbReference type="SAM" id="MobiDB-lite"/>
    </source>
</evidence>
<dbReference type="PANTHER" id="PTHR11533">
    <property type="entry name" value="PROTEASE M1 ZINC METALLOPROTEASE"/>
    <property type="match status" value="1"/>
</dbReference>
<evidence type="ECO:0000256" key="4">
    <source>
        <dbReference type="ARBA" id="ARBA00012564"/>
    </source>
</evidence>
<accession>A0ABP7BZD2</accession>
<keyword evidence="10" id="KW-0482">Metalloprotease</keyword>
<evidence type="ECO:0000256" key="7">
    <source>
        <dbReference type="ARBA" id="ARBA00022723"/>
    </source>
</evidence>
<evidence type="ECO:0000256" key="11">
    <source>
        <dbReference type="ARBA" id="ARBA00029811"/>
    </source>
</evidence>
<comment type="catalytic activity">
    <reaction evidence="1">
        <text>Release of an N-terminal amino acid, Xaa-|-Yaa- from a peptide, amide or arylamide. Xaa is preferably Ala, but may be most amino acids including Pro (slow action). When a terminal hydrophobic residue is followed by a prolyl residue, the two may be released as an intact Xaa-Pro dipeptide.</text>
        <dbReference type="EC" id="3.4.11.2"/>
    </reaction>
</comment>
<feature type="region of interest" description="Disordered" evidence="13">
    <location>
        <begin position="31"/>
        <end position="51"/>
    </location>
</feature>
<reference evidence="18" key="1">
    <citation type="journal article" date="2019" name="Int. J. Syst. Evol. Microbiol.">
        <title>The Global Catalogue of Microorganisms (GCM) 10K type strain sequencing project: providing services to taxonomists for standard genome sequencing and annotation.</title>
        <authorList>
            <consortium name="The Broad Institute Genomics Platform"/>
            <consortium name="The Broad Institute Genome Sequencing Center for Infectious Disease"/>
            <person name="Wu L."/>
            <person name="Ma J."/>
        </authorList>
    </citation>
    <scope>NUCLEOTIDE SEQUENCE [LARGE SCALE GENOMIC DNA]</scope>
    <source>
        <strain evidence="18">JCM 16904</strain>
    </source>
</reference>
<sequence length="469" mass="51158">MRFDRRGVALLTALVSVLACSPADAPPPVGGSMLADHNAGAPGIGDPDFPRDGNGGYDVSHYDLAVDYTPSSRRLDGVATIRAAATQELSSFNLDLSGLDVREVTVDDSPARFARQGDELTVRPARTIGDDTSFTVKVTYSGLPQPAKHNANLGTYGFIPTSDGAFVASEPNGSKTWFPSNDHPADKATFDFTITVPAGVTVLANGEQAGQPATAEGKTTYRWRERHPMATYLATVTLGAFQLRQGSTAAGIPNLAATDPKFKDSLDALYTSSGEITDYWSTVFGPYPFSSTGGVIDDYPAGYALENQTKPLYGGFNPDESIIAHELAHQWFGNSLTIKRWKDLWLNEGFATYAEWLWAEHKGGKSADAMFNDLLKRPETDPIWQYPPGRAKPDDLFNQSVYTRGGMTLHALRKAVGDATFFDLLKTWTAEHRYGYVTTEQFVDLAERMSGKDLNALFDAWLFQPKRPA</sequence>
<dbReference type="Pfam" id="PF17900">
    <property type="entry name" value="Peptidase_M1_N"/>
    <property type="match status" value="1"/>
</dbReference>
<evidence type="ECO:0000256" key="12">
    <source>
        <dbReference type="ARBA" id="ARBA00031533"/>
    </source>
</evidence>
<dbReference type="PANTHER" id="PTHR11533:SF297">
    <property type="entry name" value="AMINOPEPTIDASE N"/>
    <property type="match status" value="1"/>
</dbReference>
<dbReference type="EC" id="3.4.11.2" evidence="4"/>
<evidence type="ECO:0000256" key="1">
    <source>
        <dbReference type="ARBA" id="ARBA00000098"/>
    </source>
</evidence>
<keyword evidence="8" id="KW-0378">Hydrolase</keyword>
<comment type="caution">
    <text evidence="17">The sequence shown here is derived from an EMBL/GenBank/DDBJ whole genome shotgun (WGS) entry which is preliminary data.</text>
</comment>
<name>A0ABP7BZD2_9ACTN</name>
<dbReference type="EMBL" id="BAAAZP010000081">
    <property type="protein sequence ID" value="GAA3674276.1"/>
    <property type="molecule type" value="Genomic_DNA"/>
</dbReference>
<evidence type="ECO:0000256" key="3">
    <source>
        <dbReference type="ARBA" id="ARBA00010136"/>
    </source>
</evidence>
<evidence type="ECO:0000313" key="17">
    <source>
        <dbReference type="EMBL" id="GAA3674276.1"/>
    </source>
</evidence>
<feature type="signal peptide" evidence="14">
    <location>
        <begin position="1"/>
        <end position="25"/>
    </location>
</feature>
<evidence type="ECO:0000256" key="6">
    <source>
        <dbReference type="ARBA" id="ARBA00022670"/>
    </source>
</evidence>
<evidence type="ECO:0000313" key="18">
    <source>
        <dbReference type="Proteomes" id="UP001500902"/>
    </source>
</evidence>
<dbReference type="InterPro" id="IPR014782">
    <property type="entry name" value="Peptidase_M1_dom"/>
</dbReference>
<dbReference type="SUPFAM" id="SSF63737">
    <property type="entry name" value="Leukotriene A4 hydrolase N-terminal domain"/>
    <property type="match status" value="1"/>
</dbReference>
<gene>
    <name evidence="17" type="ORF">GCM10022224_043260</name>
</gene>